<evidence type="ECO:0000313" key="5">
    <source>
        <dbReference type="EMBL" id="TCL62765.1"/>
    </source>
</evidence>
<dbReference type="EMBL" id="SLUN01000023">
    <property type="protein sequence ID" value="TCL62765.1"/>
    <property type="molecule type" value="Genomic_DNA"/>
</dbReference>
<keyword evidence="3" id="KW-0804">Transcription</keyword>
<reference evidence="5 6" key="1">
    <citation type="submission" date="2019-03" db="EMBL/GenBank/DDBJ databases">
        <title>Genomic Encyclopedia of Type Strains, Phase IV (KMG-IV): sequencing the most valuable type-strain genomes for metagenomic binning, comparative biology and taxonomic classification.</title>
        <authorList>
            <person name="Goeker M."/>
        </authorList>
    </citation>
    <scope>NUCLEOTIDE SEQUENCE [LARGE SCALE GENOMIC DNA]</scope>
    <source>
        <strain evidence="5 6">LX-B</strain>
    </source>
</reference>
<accession>A0A4R1RAK4</accession>
<dbReference type="Proteomes" id="UP000295008">
    <property type="component" value="Unassembled WGS sequence"/>
</dbReference>
<keyword evidence="1" id="KW-0805">Transcription regulation</keyword>
<proteinExistence type="predicted"/>
<dbReference type="PANTHER" id="PTHR46796:SF2">
    <property type="entry name" value="TRANSCRIPTIONAL REGULATORY PROTEIN"/>
    <property type="match status" value="1"/>
</dbReference>
<comment type="caution">
    <text evidence="5">The sequence shown here is derived from an EMBL/GenBank/DDBJ whole genome shotgun (WGS) entry which is preliminary data.</text>
</comment>
<dbReference type="PANTHER" id="PTHR46796">
    <property type="entry name" value="HTH-TYPE TRANSCRIPTIONAL ACTIVATOR RHAS-RELATED"/>
    <property type="match status" value="1"/>
</dbReference>
<evidence type="ECO:0000256" key="3">
    <source>
        <dbReference type="ARBA" id="ARBA00023163"/>
    </source>
</evidence>
<protein>
    <submittedName>
        <fullName evidence="5">AraC-like protein</fullName>
    </submittedName>
</protein>
<evidence type="ECO:0000259" key="4">
    <source>
        <dbReference type="PROSITE" id="PS01124"/>
    </source>
</evidence>
<evidence type="ECO:0000256" key="1">
    <source>
        <dbReference type="ARBA" id="ARBA00023015"/>
    </source>
</evidence>
<dbReference type="AlphaFoldDB" id="A0A4R1RAK4"/>
<name>A0A4R1RAK4_HYDET</name>
<dbReference type="InterPro" id="IPR050204">
    <property type="entry name" value="AraC_XylS_family_regulators"/>
</dbReference>
<organism evidence="5 6">
    <name type="scientific">Hydrogenispora ethanolica</name>
    <dbReference type="NCBI Taxonomy" id="1082276"/>
    <lineage>
        <taxon>Bacteria</taxon>
        <taxon>Bacillati</taxon>
        <taxon>Bacillota</taxon>
        <taxon>Hydrogenispora</taxon>
    </lineage>
</organism>
<keyword evidence="2" id="KW-0238">DNA-binding</keyword>
<dbReference type="InterPro" id="IPR018060">
    <property type="entry name" value="HTH_AraC"/>
</dbReference>
<dbReference type="PROSITE" id="PS01124">
    <property type="entry name" value="HTH_ARAC_FAMILY_2"/>
    <property type="match status" value="1"/>
</dbReference>
<evidence type="ECO:0000313" key="6">
    <source>
        <dbReference type="Proteomes" id="UP000295008"/>
    </source>
</evidence>
<dbReference type="GO" id="GO:0043565">
    <property type="term" value="F:sequence-specific DNA binding"/>
    <property type="evidence" value="ECO:0007669"/>
    <property type="project" value="InterPro"/>
</dbReference>
<dbReference type="InterPro" id="IPR003313">
    <property type="entry name" value="AraC-bd"/>
</dbReference>
<dbReference type="InterPro" id="IPR037923">
    <property type="entry name" value="HTH-like"/>
</dbReference>
<evidence type="ECO:0000256" key="2">
    <source>
        <dbReference type="ARBA" id="ARBA00023125"/>
    </source>
</evidence>
<dbReference type="GO" id="GO:0003700">
    <property type="term" value="F:DNA-binding transcription factor activity"/>
    <property type="evidence" value="ECO:0007669"/>
    <property type="project" value="InterPro"/>
</dbReference>
<dbReference type="SUPFAM" id="SSF51215">
    <property type="entry name" value="Regulatory protein AraC"/>
    <property type="match status" value="1"/>
</dbReference>
<dbReference type="RefSeq" id="WP_165908095.1">
    <property type="nucleotide sequence ID" value="NZ_SLUN01000023.1"/>
</dbReference>
<dbReference type="Gene3D" id="1.10.10.60">
    <property type="entry name" value="Homeodomain-like"/>
    <property type="match status" value="1"/>
</dbReference>
<dbReference type="InterPro" id="IPR009057">
    <property type="entry name" value="Homeodomain-like_sf"/>
</dbReference>
<dbReference type="SUPFAM" id="SSF46689">
    <property type="entry name" value="Homeodomain-like"/>
    <property type="match status" value="1"/>
</dbReference>
<feature type="domain" description="HTH araC/xylS-type" evidence="4">
    <location>
        <begin position="178"/>
        <end position="236"/>
    </location>
</feature>
<sequence length="256" mass="29666">MRVGDMEQERVAMWRPSLSPGIELCRAKLVRHAFPPHMHETYVIGFNDFGRGSFQYRGETKRVYPGTIDLLNPGEIHTGQVDTAEGWAYRNICISESFMQGLADAIDWRGRHLPLFRVAVVEDRDLHSQLQQLFHLLAESAAGLERDSLWLQIITALTRKYGEARTIRPVGRETATLKRVRVYIEARCHEEISLAELAEFARLSPYYLIRAFRECYGLPPHQFQRNLRLLKAKKGLYFFRQIPRGDRGNRLAAKNR</sequence>
<dbReference type="Pfam" id="PF02311">
    <property type="entry name" value="AraC_binding"/>
    <property type="match status" value="1"/>
</dbReference>
<keyword evidence="6" id="KW-1185">Reference proteome</keyword>
<gene>
    <name evidence="5" type="ORF">EDC14_102344</name>
</gene>